<dbReference type="InterPro" id="IPR020846">
    <property type="entry name" value="MFS_dom"/>
</dbReference>
<dbReference type="InterPro" id="IPR036259">
    <property type="entry name" value="MFS_trans_sf"/>
</dbReference>
<feature type="transmembrane region" description="Helical" evidence="6">
    <location>
        <begin position="57"/>
        <end position="74"/>
    </location>
</feature>
<dbReference type="GO" id="GO:0016020">
    <property type="term" value="C:membrane"/>
    <property type="evidence" value="ECO:0007669"/>
    <property type="project" value="UniProtKB-SubCell"/>
</dbReference>
<protein>
    <recommendedName>
        <fullName evidence="7">Major facilitator superfamily (MFS) profile domain-containing protein</fullName>
    </recommendedName>
</protein>
<feature type="transmembrane region" description="Helical" evidence="6">
    <location>
        <begin position="127"/>
        <end position="146"/>
    </location>
</feature>
<comment type="subcellular location">
    <subcellularLocation>
        <location evidence="1">Membrane</location>
        <topology evidence="1">Multi-pass membrane protein</topology>
    </subcellularLocation>
</comment>
<keyword evidence="3 6" id="KW-0812">Transmembrane</keyword>
<evidence type="ECO:0000313" key="9">
    <source>
        <dbReference type="Proteomes" id="UP001358417"/>
    </source>
</evidence>
<evidence type="ECO:0000313" key="8">
    <source>
        <dbReference type="EMBL" id="KAK5046217.1"/>
    </source>
</evidence>
<feature type="transmembrane region" description="Helical" evidence="6">
    <location>
        <begin position="419"/>
        <end position="440"/>
    </location>
</feature>
<organism evidence="8 9">
    <name type="scientific">Exophiala bonariae</name>
    <dbReference type="NCBI Taxonomy" id="1690606"/>
    <lineage>
        <taxon>Eukaryota</taxon>
        <taxon>Fungi</taxon>
        <taxon>Dikarya</taxon>
        <taxon>Ascomycota</taxon>
        <taxon>Pezizomycotina</taxon>
        <taxon>Eurotiomycetes</taxon>
        <taxon>Chaetothyriomycetidae</taxon>
        <taxon>Chaetothyriales</taxon>
        <taxon>Herpotrichiellaceae</taxon>
        <taxon>Exophiala</taxon>
    </lineage>
</organism>
<comment type="caution">
    <text evidence="8">The sequence shown here is derived from an EMBL/GenBank/DDBJ whole genome shotgun (WGS) entry which is preliminary data.</text>
</comment>
<feature type="transmembrane region" description="Helical" evidence="6">
    <location>
        <begin position="295"/>
        <end position="320"/>
    </location>
</feature>
<dbReference type="AlphaFoldDB" id="A0AAV9N050"/>
<dbReference type="FunFam" id="1.20.1250.20:FF:000511">
    <property type="entry name" value="MFS general substrate transporter"/>
    <property type="match status" value="1"/>
</dbReference>
<keyword evidence="5 6" id="KW-0472">Membrane</keyword>
<reference evidence="8 9" key="1">
    <citation type="submission" date="2023-08" db="EMBL/GenBank/DDBJ databases">
        <title>Black Yeasts Isolated from many extreme environments.</title>
        <authorList>
            <person name="Coleine C."/>
            <person name="Stajich J.E."/>
            <person name="Selbmann L."/>
        </authorList>
    </citation>
    <scope>NUCLEOTIDE SEQUENCE [LARGE SCALE GENOMIC DNA]</scope>
    <source>
        <strain evidence="8 9">CCFEE 5792</strain>
    </source>
</reference>
<keyword evidence="9" id="KW-1185">Reference proteome</keyword>
<dbReference type="PANTHER" id="PTHR43791">
    <property type="entry name" value="PERMEASE-RELATED"/>
    <property type="match status" value="1"/>
</dbReference>
<dbReference type="Pfam" id="PF07690">
    <property type="entry name" value="MFS_1"/>
    <property type="match status" value="1"/>
</dbReference>
<dbReference type="SUPFAM" id="SSF103473">
    <property type="entry name" value="MFS general substrate transporter"/>
    <property type="match status" value="1"/>
</dbReference>
<evidence type="ECO:0000256" key="1">
    <source>
        <dbReference type="ARBA" id="ARBA00004141"/>
    </source>
</evidence>
<evidence type="ECO:0000256" key="5">
    <source>
        <dbReference type="ARBA" id="ARBA00023136"/>
    </source>
</evidence>
<dbReference type="InterPro" id="IPR011701">
    <property type="entry name" value="MFS"/>
</dbReference>
<feature type="transmembrane region" description="Helical" evidence="6">
    <location>
        <begin position="360"/>
        <end position="380"/>
    </location>
</feature>
<feature type="transmembrane region" description="Helical" evidence="6">
    <location>
        <begin position="220"/>
        <end position="242"/>
    </location>
</feature>
<feature type="transmembrane region" description="Helical" evidence="6">
    <location>
        <begin position="94"/>
        <end position="115"/>
    </location>
</feature>
<evidence type="ECO:0000256" key="4">
    <source>
        <dbReference type="ARBA" id="ARBA00022989"/>
    </source>
</evidence>
<evidence type="ECO:0000259" key="7">
    <source>
        <dbReference type="PROSITE" id="PS50850"/>
    </source>
</evidence>
<feature type="transmembrane region" description="Helical" evidence="6">
    <location>
        <begin position="326"/>
        <end position="348"/>
    </location>
</feature>
<dbReference type="EMBL" id="JAVRRD010000031">
    <property type="protein sequence ID" value="KAK5046217.1"/>
    <property type="molecule type" value="Genomic_DNA"/>
</dbReference>
<dbReference type="PANTHER" id="PTHR43791:SF47">
    <property type="entry name" value="MAJOR FACILITATOR SUPERFAMILY (MFS) PROFILE DOMAIN-CONTAINING PROTEIN-RELATED"/>
    <property type="match status" value="1"/>
</dbReference>
<dbReference type="FunFam" id="1.20.1250.20:FF:000409">
    <property type="entry name" value="MFS general substrate transporter"/>
    <property type="match status" value="1"/>
</dbReference>
<accession>A0AAV9N050</accession>
<dbReference type="GeneID" id="89976523"/>
<feature type="transmembrane region" description="Helical" evidence="6">
    <location>
        <begin position="386"/>
        <end position="407"/>
    </location>
</feature>
<evidence type="ECO:0000256" key="3">
    <source>
        <dbReference type="ARBA" id="ARBA00022692"/>
    </source>
</evidence>
<proteinExistence type="predicted"/>
<evidence type="ECO:0000256" key="2">
    <source>
        <dbReference type="ARBA" id="ARBA00022448"/>
    </source>
</evidence>
<dbReference type="PROSITE" id="PS50850">
    <property type="entry name" value="MFS"/>
    <property type="match status" value="1"/>
</dbReference>
<dbReference type="RefSeq" id="XP_064701811.1">
    <property type="nucleotide sequence ID" value="XM_064851906.1"/>
</dbReference>
<dbReference type="GO" id="GO:0022857">
    <property type="term" value="F:transmembrane transporter activity"/>
    <property type="evidence" value="ECO:0007669"/>
    <property type="project" value="InterPro"/>
</dbReference>
<dbReference type="Gene3D" id="1.20.1250.20">
    <property type="entry name" value="MFS general substrate transporter like domains"/>
    <property type="match status" value="2"/>
</dbReference>
<feature type="domain" description="Major facilitator superfamily (MFS) profile" evidence="7">
    <location>
        <begin position="61"/>
        <end position="478"/>
    </location>
</feature>
<feature type="transmembrane region" description="Helical" evidence="6">
    <location>
        <begin position="152"/>
        <end position="175"/>
    </location>
</feature>
<evidence type="ECO:0000256" key="6">
    <source>
        <dbReference type="SAM" id="Phobius"/>
    </source>
</evidence>
<feature type="transmembrane region" description="Helical" evidence="6">
    <location>
        <begin position="187"/>
        <end position="208"/>
    </location>
</feature>
<feature type="transmembrane region" description="Helical" evidence="6">
    <location>
        <begin position="452"/>
        <end position="473"/>
    </location>
</feature>
<sequence>MAVNVSTVPSNSRDEAAQDKFELFQEVEKATGAISEREARIDTRFTPEEQKQIIRRVDKRLIVTCGIMFCFSLMDRNNLGAASIAGMTKELKLIQYRYSTIALVFFITYVLIQPLANVLCRRFGPRVYLAFITTTWGITMTCFGFPKSWEALVALRLVLGALEGGFFPACLYLISTWYTRYEVQKRFAVFYLLGCLASALGGILAYGLMQMDGVGHYAGWRWIFIIEGILTILIGIVGYFFLVDFPDRAAKTAWRFLNEEECQFITRRIAQDRDDAELDPFSLKKWTRAGLDLKIWGFALLFFFNGTIAYAIAFFLPIILRYNIGFSIAASQCLVAPPYALAALLMYATAWASDKMRLRAPFIVFNALLAMIGLPMLGFARNNAARYVGVFLATAGVTANFPAIMAYQANNVRGQWKRAFSSASLVGMGSVGGIAGALVFRTQDAPTYKPGIYAVLACNTLLILVTGVMSVYFHRCNKKADQGKEVIEGLEGFRFTL</sequence>
<gene>
    <name evidence="8" type="ORF">LTR84_008360</name>
</gene>
<keyword evidence="4 6" id="KW-1133">Transmembrane helix</keyword>
<name>A0AAV9N050_9EURO</name>
<dbReference type="Proteomes" id="UP001358417">
    <property type="component" value="Unassembled WGS sequence"/>
</dbReference>
<keyword evidence="2" id="KW-0813">Transport</keyword>